<gene>
    <name evidence="1" type="ORF">DXB80_08060</name>
</gene>
<dbReference type="EMBL" id="QSUC01000017">
    <property type="protein sequence ID" value="RGN09277.1"/>
    <property type="molecule type" value="Genomic_DNA"/>
</dbReference>
<dbReference type="AlphaFoldDB" id="A0AA92T2M9"/>
<evidence type="ECO:0000313" key="1">
    <source>
        <dbReference type="EMBL" id="RGN09277.1"/>
    </source>
</evidence>
<evidence type="ECO:0000313" key="2">
    <source>
        <dbReference type="Proteomes" id="UP000261245"/>
    </source>
</evidence>
<dbReference type="Proteomes" id="UP000261245">
    <property type="component" value="Unassembled WGS sequence"/>
</dbReference>
<keyword evidence="1" id="KW-0132">Cell division</keyword>
<protein>
    <submittedName>
        <fullName evidence="1">Cell division topological specificity factor</fullName>
    </submittedName>
</protein>
<dbReference type="GO" id="GO:0051301">
    <property type="term" value="P:cell division"/>
    <property type="evidence" value="ECO:0007669"/>
    <property type="project" value="UniProtKB-KW"/>
</dbReference>
<proteinExistence type="predicted"/>
<keyword evidence="1" id="KW-0131">Cell cycle</keyword>
<name>A0AA92T2M9_9BACT</name>
<reference evidence="1 2" key="1">
    <citation type="submission" date="2018-08" db="EMBL/GenBank/DDBJ databases">
        <title>A genome reference for cultivated species of the human gut microbiota.</title>
        <authorList>
            <person name="Zou Y."/>
            <person name="Xue W."/>
            <person name="Luo G."/>
        </authorList>
    </citation>
    <scope>NUCLEOTIDE SEQUENCE [LARGE SCALE GENOMIC DNA]</scope>
    <source>
        <strain evidence="1 2">OM06-11</strain>
    </source>
</reference>
<dbReference type="RefSeq" id="WP_117727991.1">
    <property type="nucleotide sequence ID" value="NZ_DAWDQD010000009.1"/>
</dbReference>
<sequence>MYIKIQISDALYQALLTQGKRKKGSIALVSPKEGNFNAFASNSETRKQRKFIRLAHGSASVGDEDVRMHLRISRREAEVMPAQVICKESEIAGEFVTKNC</sequence>
<accession>A0AA92T2M9</accession>
<organism evidence="1 2">
    <name type="scientific">Segatella copri</name>
    <dbReference type="NCBI Taxonomy" id="165179"/>
    <lineage>
        <taxon>Bacteria</taxon>
        <taxon>Pseudomonadati</taxon>
        <taxon>Bacteroidota</taxon>
        <taxon>Bacteroidia</taxon>
        <taxon>Bacteroidales</taxon>
        <taxon>Prevotellaceae</taxon>
        <taxon>Segatella</taxon>
    </lineage>
</organism>
<comment type="caution">
    <text evidence="1">The sequence shown here is derived from an EMBL/GenBank/DDBJ whole genome shotgun (WGS) entry which is preliminary data.</text>
</comment>